<accession>A0A937UNA6</accession>
<dbReference type="Gene3D" id="1.20.1250.20">
    <property type="entry name" value="MFS general substrate transporter like domains"/>
    <property type="match status" value="1"/>
</dbReference>
<feature type="transmembrane region" description="Helical" evidence="5">
    <location>
        <begin position="382"/>
        <end position="408"/>
    </location>
</feature>
<feature type="transmembrane region" description="Helical" evidence="5">
    <location>
        <begin position="245"/>
        <end position="264"/>
    </location>
</feature>
<reference evidence="7" key="1">
    <citation type="submission" date="2020-12" db="EMBL/GenBank/DDBJ databases">
        <title>Genomic characterization of non-nitrogen-fixing Frankia strains.</title>
        <authorList>
            <person name="Carlos-Shanley C."/>
            <person name="Guerra T."/>
            <person name="Hahn D."/>
        </authorList>
    </citation>
    <scope>NUCLEOTIDE SEQUENCE</scope>
    <source>
        <strain evidence="7">CN6</strain>
    </source>
</reference>
<feature type="transmembrane region" description="Helical" evidence="5">
    <location>
        <begin position="24"/>
        <end position="49"/>
    </location>
</feature>
<gene>
    <name evidence="7" type="ORF">I7412_12075</name>
</gene>
<dbReference type="EMBL" id="JAEACQ010000164">
    <property type="protein sequence ID" value="MBL7627898.1"/>
    <property type="molecule type" value="Genomic_DNA"/>
</dbReference>
<dbReference type="InterPro" id="IPR036259">
    <property type="entry name" value="MFS_trans_sf"/>
</dbReference>
<dbReference type="InterPro" id="IPR011701">
    <property type="entry name" value="MFS"/>
</dbReference>
<name>A0A937UNA6_9ACTN</name>
<feature type="domain" description="Major facilitator superfamily (MFS) profile" evidence="6">
    <location>
        <begin position="25"/>
        <end position="479"/>
    </location>
</feature>
<evidence type="ECO:0000256" key="2">
    <source>
        <dbReference type="ARBA" id="ARBA00022692"/>
    </source>
</evidence>
<feature type="transmembrane region" description="Helical" evidence="5">
    <location>
        <begin position="215"/>
        <end position="233"/>
    </location>
</feature>
<keyword evidence="4 5" id="KW-0472">Membrane</keyword>
<dbReference type="Proteomes" id="UP000604475">
    <property type="component" value="Unassembled WGS sequence"/>
</dbReference>
<evidence type="ECO:0000259" key="6">
    <source>
        <dbReference type="PROSITE" id="PS50850"/>
    </source>
</evidence>
<dbReference type="PROSITE" id="PS50850">
    <property type="entry name" value="MFS"/>
    <property type="match status" value="1"/>
</dbReference>
<keyword evidence="2 5" id="KW-0812">Transmembrane</keyword>
<feature type="transmembrane region" description="Helical" evidence="5">
    <location>
        <begin position="61"/>
        <end position="79"/>
    </location>
</feature>
<feature type="transmembrane region" description="Helical" evidence="5">
    <location>
        <begin position="179"/>
        <end position="199"/>
    </location>
</feature>
<evidence type="ECO:0000256" key="1">
    <source>
        <dbReference type="ARBA" id="ARBA00004651"/>
    </source>
</evidence>
<dbReference type="RefSeq" id="WP_203001016.1">
    <property type="nucleotide sequence ID" value="NZ_JADWYU010000199.1"/>
</dbReference>
<dbReference type="CDD" id="cd17321">
    <property type="entry name" value="MFS_MMR_MDR_like"/>
    <property type="match status" value="1"/>
</dbReference>
<evidence type="ECO:0000313" key="7">
    <source>
        <dbReference type="EMBL" id="MBL7627898.1"/>
    </source>
</evidence>
<dbReference type="PANTHER" id="PTHR42718:SF39">
    <property type="entry name" value="ACTINORHODIN TRANSPORTER-RELATED"/>
    <property type="match status" value="1"/>
</dbReference>
<dbReference type="InterPro" id="IPR020846">
    <property type="entry name" value="MFS_dom"/>
</dbReference>
<feature type="transmembrane region" description="Helical" evidence="5">
    <location>
        <begin position="91"/>
        <end position="110"/>
    </location>
</feature>
<feature type="transmembrane region" description="Helical" evidence="5">
    <location>
        <begin position="116"/>
        <end position="141"/>
    </location>
</feature>
<protein>
    <submittedName>
        <fullName evidence="7">MFS transporter</fullName>
    </submittedName>
</protein>
<feature type="transmembrane region" description="Helical" evidence="5">
    <location>
        <begin position="420"/>
        <end position="443"/>
    </location>
</feature>
<evidence type="ECO:0000256" key="5">
    <source>
        <dbReference type="SAM" id="Phobius"/>
    </source>
</evidence>
<feature type="transmembrane region" description="Helical" evidence="5">
    <location>
        <begin position="455"/>
        <end position="475"/>
    </location>
</feature>
<comment type="caution">
    <text evidence="7">The sequence shown here is derived from an EMBL/GenBank/DDBJ whole genome shotgun (WGS) entry which is preliminary data.</text>
</comment>
<keyword evidence="3 5" id="KW-1133">Transmembrane helix</keyword>
<feature type="transmembrane region" description="Helical" evidence="5">
    <location>
        <begin position="352"/>
        <end position="370"/>
    </location>
</feature>
<comment type="subcellular location">
    <subcellularLocation>
        <location evidence="1">Cell membrane</location>
        <topology evidence="1">Multi-pass membrane protein</topology>
    </subcellularLocation>
</comment>
<dbReference type="AlphaFoldDB" id="A0A937UNA6"/>
<organism evidence="7 8">
    <name type="scientific">Frankia nepalensis</name>
    <dbReference type="NCBI Taxonomy" id="1836974"/>
    <lineage>
        <taxon>Bacteria</taxon>
        <taxon>Bacillati</taxon>
        <taxon>Actinomycetota</taxon>
        <taxon>Actinomycetes</taxon>
        <taxon>Frankiales</taxon>
        <taxon>Frankiaceae</taxon>
        <taxon>Frankia</taxon>
    </lineage>
</organism>
<dbReference type="Pfam" id="PF07690">
    <property type="entry name" value="MFS_1"/>
    <property type="match status" value="1"/>
</dbReference>
<feature type="transmembrane region" description="Helical" evidence="5">
    <location>
        <begin position="322"/>
        <end position="340"/>
    </location>
</feature>
<proteinExistence type="predicted"/>
<sequence length="489" mass="49610">MSATASEAPASRTVRPDDPPAGRAVLPVLLSGVGMVVLDVFIVNAAIPAIEREFHAQPSGLEWLVTGYSLAFAAAMITFGRLGDCVGRRRVFAWGLALFTAASVLCGVAADMTTLIAARVGQGLAAAALVPQVTAIINLAYEGAARARAYTAYALTLGGGAVAGQIVGGGLIAADPAGLGWRTCFLVNVPIGLAALALTRRRVPAGRVRGAPPRLDLAGAAVVTVALVAVVLPLVEGPHDGWPPWTWGCLAGAAGLFAVLAWTQRRAAARGGNPILPPALFAERAFVAGLVNVVTFYASVASWFFVLALYLQDGRHLSPLRAGLVFSALGGGFLVTSLAASRLSARLGRQGLALGAGLRVLGLMMLWVVVREHGTSGDLRWVAVALVLDGAGQGLVTGPLISSVLLGVRPEIAGAGSGVLAAAQQVGNSVGAAVLGAVFFAVRQGGGSVADAFEASLLVLAAISLLVAGLAQLLPRDSGSRRSTRQAAG</sequence>
<dbReference type="PANTHER" id="PTHR42718">
    <property type="entry name" value="MAJOR FACILITATOR SUPERFAMILY MULTIDRUG TRANSPORTER MFSC"/>
    <property type="match status" value="1"/>
</dbReference>
<dbReference type="SUPFAM" id="SSF103473">
    <property type="entry name" value="MFS general substrate transporter"/>
    <property type="match status" value="1"/>
</dbReference>
<dbReference type="Gene3D" id="1.20.1720.10">
    <property type="entry name" value="Multidrug resistance protein D"/>
    <property type="match status" value="1"/>
</dbReference>
<evidence type="ECO:0000256" key="4">
    <source>
        <dbReference type="ARBA" id="ARBA00023136"/>
    </source>
</evidence>
<feature type="transmembrane region" description="Helical" evidence="5">
    <location>
        <begin position="153"/>
        <end position="173"/>
    </location>
</feature>
<evidence type="ECO:0000256" key="3">
    <source>
        <dbReference type="ARBA" id="ARBA00022989"/>
    </source>
</evidence>
<dbReference type="GO" id="GO:0022857">
    <property type="term" value="F:transmembrane transporter activity"/>
    <property type="evidence" value="ECO:0007669"/>
    <property type="project" value="InterPro"/>
</dbReference>
<feature type="transmembrane region" description="Helical" evidence="5">
    <location>
        <begin position="285"/>
        <end position="310"/>
    </location>
</feature>
<keyword evidence="8" id="KW-1185">Reference proteome</keyword>
<evidence type="ECO:0000313" key="8">
    <source>
        <dbReference type="Proteomes" id="UP000604475"/>
    </source>
</evidence>
<dbReference type="GO" id="GO:0005886">
    <property type="term" value="C:plasma membrane"/>
    <property type="evidence" value="ECO:0007669"/>
    <property type="project" value="UniProtKB-SubCell"/>
</dbReference>